<evidence type="ECO:0000313" key="4">
    <source>
        <dbReference type="Proteomes" id="UP000183805"/>
    </source>
</evidence>
<evidence type="ECO:0000256" key="1">
    <source>
        <dbReference type="SAM" id="SignalP"/>
    </source>
</evidence>
<dbReference type="EMBL" id="FPAZ01000008">
    <property type="protein sequence ID" value="SFT73968.1"/>
    <property type="molecule type" value="Genomic_DNA"/>
</dbReference>
<dbReference type="AlphaFoldDB" id="A0AAD0WEK5"/>
<feature type="signal peptide" evidence="1">
    <location>
        <begin position="1"/>
        <end position="21"/>
    </location>
</feature>
<dbReference type="EMBL" id="CP032091">
    <property type="protein sequence ID" value="AXV67191.1"/>
    <property type="molecule type" value="Genomic_DNA"/>
</dbReference>
<keyword evidence="2" id="KW-0614">Plasmid</keyword>
<name>A0AAD0WEK5_9GAMM</name>
<gene>
    <name evidence="2" type="ORF">D0907_17880</name>
    <name evidence="3" type="ORF">SAMN04487854_108175</name>
</gene>
<reference evidence="3 4" key="1">
    <citation type="submission" date="2016-10" db="EMBL/GenBank/DDBJ databases">
        <authorList>
            <person name="Varghese N."/>
            <person name="Submissions S."/>
        </authorList>
    </citation>
    <scope>NUCLEOTIDE SEQUENCE [LARGE SCALE GENOMIC DNA]</scope>
    <source>
        <strain evidence="3 4">CGMCC 1.8499</strain>
    </source>
</reference>
<evidence type="ECO:0000313" key="5">
    <source>
        <dbReference type="Proteomes" id="UP000264605"/>
    </source>
</evidence>
<keyword evidence="1" id="KW-0732">Signal</keyword>
<protein>
    <submittedName>
        <fullName evidence="2">DUF1496 domain-containing protein</fullName>
    </submittedName>
</protein>
<dbReference type="Pfam" id="PF07383">
    <property type="entry name" value="DUF1496"/>
    <property type="match status" value="1"/>
</dbReference>
<sequence length="98" mass="11099">MLTRISIFLLFFLVFSHIATAKDTPLVVLDGDSALTNAKVCWYENKRYTEGAIIAVANSMLICATKTDHLSNSDLMWYRLNENGDIIYPKQAKTIRVN</sequence>
<proteinExistence type="predicted"/>
<keyword evidence="4" id="KW-1185">Reference proteome</keyword>
<organism evidence="2 5">
    <name type="scientific">Pseudoalteromonas lipolytica</name>
    <dbReference type="NCBI Taxonomy" id="570156"/>
    <lineage>
        <taxon>Bacteria</taxon>
        <taxon>Pseudomonadati</taxon>
        <taxon>Pseudomonadota</taxon>
        <taxon>Gammaproteobacteria</taxon>
        <taxon>Alteromonadales</taxon>
        <taxon>Pseudoalteromonadaceae</taxon>
        <taxon>Pseudoalteromonas</taxon>
    </lineage>
</organism>
<evidence type="ECO:0000313" key="2">
    <source>
        <dbReference type="EMBL" id="AXV67191.1"/>
    </source>
</evidence>
<dbReference type="GeneID" id="99507354"/>
<dbReference type="Proteomes" id="UP000183805">
    <property type="component" value="Unassembled WGS sequence"/>
</dbReference>
<geneLocation type="plasmid" evidence="2 5">
    <name>unnamed1</name>
</geneLocation>
<evidence type="ECO:0000313" key="3">
    <source>
        <dbReference type="EMBL" id="SFT73968.1"/>
    </source>
</evidence>
<dbReference type="InterPro" id="IPR009971">
    <property type="entry name" value="DUF1496"/>
</dbReference>
<dbReference type="KEGG" id="pdj:D0907_17880"/>
<accession>A0AAD0WEK5</accession>
<reference evidence="2 5" key="2">
    <citation type="submission" date="2018-08" db="EMBL/GenBank/DDBJ databases">
        <title>Draft genome sequence of Pseudoalteromonas donghaensis HJ51.</title>
        <authorList>
            <person name="Oh J."/>
            <person name="Roh D."/>
        </authorList>
    </citation>
    <scope>NUCLEOTIDE SEQUENCE [LARGE SCALE GENOMIC DNA]</scope>
    <source>
        <strain evidence="2 5">HJ51</strain>
        <plasmid evidence="2 5">unnamed1</plasmid>
    </source>
</reference>
<dbReference type="Proteomes" id="UP000264605">
    <property type="component" value="Plasmid unnamed1"/>
</dbReference>
<dbReference type="RefSeq" id="WP_051501899.1">
    <property type="nucleotide sequence ID" value="NZ_CP032091.1"/>
</dbReference>
<feature type="chain" id="PRO_5042003150" evidence="1">
    <location>
        <begin position="22"/>
        <end position="98"/>
    </location>
</feature>